<accession>A0A2P2LXF4</accession>
<feature type="chain" id="PRO_5015085090" description="SCY1-like protein 2" evidence="2">
    <location>
        <begin position="23"/>
        <end position="416"/>
    </location>
</feature>
<sequence>MNPKPCVCFFWQVRVNALLCLADLVQKLDKHAVLGILQTIQCCTAVDHSAPTLMCTLGVANSIFKQYGVEFVAEHVLPLLTPLLTAQQLNVQQFAKYMLFVKDILRMIEEKRGVMVTSSGNPEVKPGSFPNGLQSEALSKTSGTVAPASKSSASWDEDWGPITKGHTSAPQPSTSNSLSTPILGNQPNQSSSQSELLTMSTVYGQRTQVSYPPSDLEWPPRVSSGVIPQLGDGEQSMYAGTSSASGLNDIDPFADWPPRSTSTSSHVGTSNNGTLGPWTSNYSSNMIMSKASMNPQTNGSNSWALNNQNSFQGLKPSQGMSTLSVGSLNNSINPQNSIGFLKQNQNTSTLSAFNVKNSTDLESMSSSSRNGHSALKLAPPPSTVVGRGRGRGSGGISTSKSSNAKQAGQPPLLDLL</sequence>
<evidence type="ECO:0000256" key="2">
    <source>
        <dbReference type="SAM" id="SignalP"/>
    </source>
</evidence>
<dbReference type="AlphaFoldDB" id="A0A2P2LXF4"/>
<protein>
    <recommendedName>
        <fullName evidence="4">SCY1-like protein 2</fullName>
    </recommendedName>
</protein>
<evidence type="ECO:0000256" key="1">
    <source>
        <dbReference type="SAM" id="MobiDB-lite"/>
    </source>
</evidence>
<proteinExistence type="predicted"/>
<feature type="region of interest" description="Disordered" evidence="1">
    <location>
        <begin position="361"/>
        <end position="416"/>
    </location>
</feature>
<keyword evidence="2" id="KW-0732">Signal</keyword>
<evidence type="ECO:0008006" key="4">
    <source>
        <dbReference type="Google" id="ProtNLM"/>
    </source>
</evidence>
<dbReference type="EMBL" id="GGEC01042177">
    <property type="protein sequence ID" value="MBX22661.1"/>
    <property type="molecule type" value="Transcribed_RNA"/>
</dbReference>
<dbReference type="PANTHER" id="PTHR12984">
    <property type="entry name" value="SCY1-RELATED S/T PROTEIN KINASE-LIKE"/>
    <property type="match status" value="1"/>
</dbReference>
<name>A0A2P2LXF4_RHIMU</name>
<dbReference type="InterPro" id="IPR011989">
    <property type="entry name" value="ARM-like"/>
</dbReference>
<dbReference type="PANTHER" id="PTHR12984:SF6">
    <property type="entry name" value="SCY1-LIKE PROTEIN 2"/>
    <property type="match status" value="1"/>
</dbReference>
<dbReference type="EMBL" id="GGEC01042167">
    <property type="protein sequence ID" value="MBX22651.1"/>
    <property type="molecule type" value="Transcribed_RNA"/>
</dbReference>
<feature type="region of interest" description="Disordered" evidence="1">
    <location>
        <begin position="118"/>
        <end position="195"/>
    </location>
</feature>
<reference evidence="3" key="1">
    <citation type="submission" date="2018-02" db="EMBL/GenBank/DDBJ databases">
        <title>Rhizophora mucronata_Transcriptome.</title>
        <authorList>
            <person name="Meera S.P."/>
            <person name="Sreeshan A."/>
            <person name="Augustine A."/>
        </authorList>
    </citation>
    <scope>NUCLEOTIDE SEQUENCE</scope>
    <source>
        <tissue evidence="3">Leaf</tissue>
    </source>
</reference>
<dbReference type="Gene3D" id="1.25.10.10">
    <property type="entry name" value="Leucine-rich Repeat Variant"/>
    <property type="match status" value="1"/>
</dbReference>
<dbReference type="EMBL" id="GGEC01042176">
    <property type="protein sequence ID" value="MBX22660.1"/>
    <property type="molecule type" value="Transcribed_RNA"/>
</dbReference>
<feature type="compositionally biased region" description="Polar residues" evidence="1">
    <location>
        <begin position="131"/>
        <end position="154"/>
    </location>
</feature>
<dbReference type="EMBL" id="GGEC01042166">
    <property type="protein sequence ID" value="MBX22650.1"/>
    <property type="molecule type" value="Transcribed_RNA"/>
</dbReference>
<feature type="compositionally biased region" description="Polar residues" evidence="1">
    <location>
        <begin position="165"/>
        <end position="195"/>
    </location>
</feature>
<dbReference type="InterPro" id="IPR051177">
    <property type="entry name" value="CIK-Related_Protein"/>
</dbReference>
<feature type="compositionally biased region" description="Polar residues" evidence="1">
    <location>
        <begin position="361"/>
        <end position="371"/>
    </location>
</feature>
<organism evidence="3">
    <name type="scientific">Rhizophora mucronata</name>
    <name type="common">Asiatic mangrove</name>
    <dbReference type="NCBI Taxonomy" id="61149"/>
    <lineage>
        <taxon>Eukaryota</taxon>
        <taxon>Viridiplantae</taxon>
        <taxon>Streptophyta</taxon>
        <taxon>Embryophyta</taxon>
        <taxon>Tracheophyta</taxon>
        <taxon>Spermatophyta</taxon>
        <taxon>Magnoliopsida</taxon>
        <taxon>eudicotyledons</taxon>
        <taxon>Gunneridae</taxon>
        <taxon>Pentapetalae</taxon>
        <taxon>rosids</taxon>
        <taxon>fabids</taxon>
        <taxon>Malpighiales</taxon>
        <taxon>Rhizophoraceae</taxon>
        <taxon>Rhizophora</taxon>
    </lineage>
</organism>
<evidence type="ECO:0000313" key="3">
    <source>
        <dbReference type="EMBL" id="MBX22650.1"/>
    </source>
</evidence>
<feature type="signal peptide" evidence="2">
    <location>
        <begin position="1"/>
        <end position="22"/>
    </location>
</feature>